<organism evidence="2 3">
    <name type="scientific">Clytia hemisphaerica</name>
    <dbReference type="NCBI Taxonomy" id="252671"/>
    <lineage>
        <taxon>Eukaryota</taxon>
        <taxon>Metazoa</taxon>
        <taxon>Cnidaria</taxon>
        <taxon>Hydrozoa</taxon>
        <taxon>Hydroidolina</taxon>
        <taxon>Leptothecata</taxon>
        <taxon>Obeliida</taxon>
        <taxon>Clytiidae</taxon>
        <taxon>Clytia</taxon>
    </lineage>
</organism>
<reference evidence="2" key="1">
    <citation type="submission" date="2021-01" db="UniProtKB">
        <authorList>
            <consortium name="EnsemblMetazoa"/>
        </authorList>
    </citation>
    <scope>IDENTIFICATION</scope>
</reference>
<evidence type="ECO:0000256" key="1">
    <source>
        <dbReference type="SAM" id="Coils"/>
    </source>
</evidence>
<keyword evidence="3" id="KW-1185">Reference proteome</keyword>
<dbReference type="Proteomes" id="UP000594262">
    <property type="component" value="Unplaced"/>
</dbReference>
<proteinExistence type="predicted"/>
<accession>A0A7M5X5I3</accession>
<protein>
    <submittedName>
        <fullName evidence="2">Uncharacterized protein</fullName>
    </submittedName>
</protein>
<name>A0A7M5X5I3_9CNID</name>
<evidence type="ECO:0000313" key="2">
    <source>
        <dbReference type="EnsemblMetazoa" id="CLYHEMP018134.2"/>
    </source>
</evidence>
<evidence type="ECO:0000313" key="3">
    <source>
        <dbReference type="Proteomes" id="UP000594262"/>
    </source>
</evidence>
<sequence>MLLDECFCSYHSLQQQHNNLTQKLQHLEVHNRCQQQELINGNYHHQHQNVTPLPNGGKKRNFSSVDDNGDVDMECQGARCNTMNQQRKRAKSNEVQVNGNANFSRMAQSQNQNQQQMQVAEKSLISTKPCVRCMNGEPGHINHIMNQEVEMEE</sequence>
<dbReference type="GeneID" id="136810049"/>
<dbReference type="OrthoDB" id="24745at2759"/>
<keyword evidence="1" id="KW-0175">Coiled coil</keyword>
<dbReference type="RefSeq" id="XP_066922721.1">
    <property type="nucleotide sequence ID" value="XM_067066620.1"/>
</dbReference>
<feature type="coiled-coil region" evidence="1">
    <location>
        <begin position="10"/>
        <end position="37"/>
    </location>
</feature>
<dbReference type="AlphaFoldDB" id="A0A7M5X5I3"/>
<dbReference type="EnsemblMetazoa" id="CLYHEMT018134.2">
    <property type="protein sequence ID" value="CLYHEMP018134.2"/>
    <property type="gene ID" value="CLYHEMG018134"/>
</dbReference>